<feature type="compositionally biased region" description="Basic and acidic residues" evidence="1">
    <location>
        <begin position="480"/>
        <end position="491"/>
    </location>
</feature>
<accession>A0ABW6PXP9</accession>
<evidence type="ECO:0000313" key="3">
    <source>
        <dbReference type="EMBL" id="MFF0547225.1"/>
    </source>
</evidence>
<feature type="transmembrane region" description="Helical" evidence="2">
    <location>
        <begin position="225"/>
        <end position="243"/>
    </location>
</feature>
<dbReference type="RefSeq" id="WP_387703321.1">
    <property type="nucleotide sequence ID" value="NZ_JBIAMX010000035.1"/>
</dbReference>
<feature type="region of interest" description="Disordered" evidence="1">
    <location>
        <begin position="292"/>
        <end position="349"/>
    </location>
</feature>
<dbReference type="EMBL" id="JBIAMX010000035">
    <property type="protein sequence ID" value="MFF0547225.1"/>
    <property type="molecule type" value="Genomic_DNA"/>
</dbReference>
<dbReference type="Proteomes" id="UP001601444">
    <property type="component" value="Unassembled WGS sequence"/>
</dbReference>
<evidence type="ECO:0008006" key="5">
    <source>
        <dbReference type="Google" id="ProtNLM"/>
    </source>
</evidence>
<feature type="compositionally biased region" description="Basic and acidic residues" evidence="1">
    <location>
        <begin position="331"/>
        <end position="349"/>
    </location>
</feature>
<sequence length="620" mass="66298">MFRQSTATPPNDQHDTLIAGALPDRVQTARERLAHQHDPALLAALSERELASDRELAELVREHQRTEKRAQIRAAADAAERVRTTAASLADREAADLLRAAQAIGEQRHSSSPHAKVARLHRRKPRVLALFAGVVAFSMLFSAVTVQQNIAPGMDTSNPMFWLSYGLEALISAVLVGLMISTADTSEYDVLSKEKLRQVYLVEAALLLTSIGLNTFPYIRAGDVTGFGVHVIAPVMIGVALISHRLVAERYGRAIEAATAEIPTHDNLQARLVALTQVGDAANQIVPAILTTDRADQDDAEGPRAEDAVSDEVTEAHTQQPRATEAPEPEPIARDDESARDADRAPIARDENTAELFDRAPLARDIADPARGIIAESIARAAYTARDTDDIARAADEPDTVSIARDEQPVPDAERALSAAEDAVIARAEITSIAAHTPAELGTDRGSIAAHDLDTTPSEAVDTVTDEEPRADETAAGVEVAREQDAGDRARTAPIALVSIAREDTDRARGSRADRARESSTAGALARATEPAPIARDTASRAGDSGPFARVLSRAEAERYARAMRERGLSKQPESTLTEILLLASQGYTANAIGARVGLAHSTVGRALSRVEQVVGPRAI</sequence>
<evidence type="ECO:0000256" key="1">
    <source>
        <dbReference type="SAM" id="MobiDB-lite"/>
    </source>
</evidence>
<protein>
    <recommendedName>
        <fullName evidence="5">HTH luxR-type domain-containing protein</fullName>
    </recommendedName>
</protein>
<feature type="transmembrane region" description="Helical" evidence="2">
    <location>
        <begin position="127"/>
        <end position="148"/>
    </location>
</feature>
<reference evidence="3 4" key="1">
    <citation type="submission" date="2024-10" db="EMBL/GenBank/DDBJ databases">
        <title>The Natural Products Discovery Center: Release of the First 8490 Sequenced Strains for Exploring Actinobacteria Biosynthetic Diversity.</title>
        <authorList>
            <person name="Kalkreuter E."/>
            <person name="Kautsar S.A."/>
            <person name="Yang D."/>
            <person name="Bader C.D."/>
            <person name="Teijaro C.N."/>
            <person name="Fluegel L."/>
            <person name="Davis C.M."/>
            <person name="Simpson J.R."/>
            <person name="Lauterbach L."/>
            <person name="Steele A.D."/>
            <person name="Gui C."/>
            <person name="Meng S."/>
            <person name="Li G."/>
            <person name="Viehrig K."/>
            <person name="Ye F."/>
            <person name="Su P."/>
            <person name="Kiefer A.F."/>
            <person name="Nichols A."/>
            <person name="Cepeda A.J."/>
            <person name="Yan W."/>
            <person name="Fan B."/>
            <person name="Jiang Y."/>
            <person name="Adhikari A."/>
            <person name="Zheng C.-J."/>
            <person name="Schuster L."/>
            <person name="Cowan T.M."/>
            <person name="Smanski M.J."/>
            <person name="Chevrette M.G."/>
            <person name="De Carvalho L.P.S."/>
            <person name="Shen B."/>
        </authorList>
    </citation>
    <scope>NUCLEOTIDE SEQUENCE [LARGE SCALE GENOMIC DNA]</scope>
    <source>
        <strain evidence="3 4">NPDC004045</strain>
    </source>
</reference>
<name>A0ABW6PXP9_9NOCA</name>
<feature type="transmembrane region" description="Helical" evidence="2">
    <location>
        <begin position="160"/>
        <end position="180"/>
    </location>
</feature>
<proteinExistence type="predicted"/>
<gene>
    <name evidence="3" type="ORF">ACFYTF_30775</name>
</gene>
<feature type="compositionally biased region" description="Basic and acidic residues" evidence="1">
    <location>
        <begin position="501"/>
        <end position="518"/>
    </location>
</feature>
<comment type="caution">
    <text evidence="3">The sequence shown here is derived from an EMBL/GenBank/DDBJ whole genome shotgun (WGS) entry which is preliminary data.</text>
</comment>
<feature type="region of interest" description="Disordered" evidence="1">
    <location>
        <begin position="455"/>
        <end position="547"/>
    </location>
</feature>
<organism evidence="3 4">
    <name type="scientific">Nocardia thailandica</name>
    <dbReference type="NCBI Taxonomy" id="257275"/>
    <lineage>
        <taxon>Bacteria</taxon>
        <taxon>Bacillati</taxon>
        <taxon>Actinomycetota</taxon>
        <taxon>Actinomycetes</taxon>
        <taxon>Mycobacteriales</taxon>
        <taxon>Nocardiaceae</taxon>
        <taxon>Nocardia</taxon>
    </lineage>
</organism>
<evidence type="ECO:0000256" key="2">
    <source>
        <dbReference type="SAM" id="Phobius"/>
    </source>
</evidence>
<keyword evidence="4" id="KW-1185">Reference proteome</keyword>
<keyword evidence="2" id="KW-0812">Transmembrane</keyword>
<feature type="transmembrane region" description="Helical" evidence="2">
    <location>
        <begin position="200"/>
        <end position="219"/>
    </location>
</feature>
<feature type="compositionally biased region" description="Basic and acidic residues" evidence="1">
    <location>
        <begin position="293"/>
        <end position="307"/>
    </location>
</feature>
<evidence type="ECO:0000313" key="4">
    <source>
        <dbReference type="Proteomes" id="UP001601444"/>
    </source>
</evidence>
<keyword evidence="2" id="KW-0472">Membrane</keyword>
<keyword evidence="2" id="KW-1133">Transmembrane helix</keyword>